<dbReference type="AlphaFoldDB" id="J3M3P8"/>
<name>J3M3P8_ORYBR</name>
<evidence type="ECO:0000313" key="1">
    <source>
        <dbReference type="EnsemblPlants" id="OB05G12220.1"/>
    </source>
</evidence>
<sequence length="77" mass="8370">MPLLFVFWTSINLHPDEGAAAASSQQGYHCGGALELAATPLYCYHPCYIHATCISEIYAYLKSRGYGSCTADSDIFS</sequence>
<organism evidence="1">
    <name type="scientific">Oryza brachyantha</name>
    <name type="common">malo sina</name>
    <dbReference type="NCBI Taxonomy" id="4533"/>
    <lineage>
        <taxon>Eukaryota</taxon>
        <taxon>Viridiplantae</taxon>
        <taxon>Streptophyta</taxon>
        <taxon>Embryophyta</taxon>
        <taxon>Tracheophyta</taxon>
        <taxon>Spermatophyta</taxon>
        <taxon>Magnoliopsida</taxon>
        <taxon>Liliopsida</taxon>
        <taxon>Poales</taxon>
        <taxon>Poaceae</taxon>
        <taxon>BOP clade</taxon>
        <taxon>Oryzoideae</taxon>
        <taxon>Oryzeae</taxon>
        <taxon>Oryzinae</taxon>
        <taxon>Oryza</taxon>
    </lineage>
</organism>
<evidence type="ECO:0000313" key="2">
    <source>
        <dbReference type="Proteomes" id="UP000006038"/>
    </source>
</evidence>
<reference evidence="1" key="2">
    <citation type="submission" date="2013-04" db="UniProtKB">
        <authorList>
            <consortium name="EnsemblPlants"/>
        </authorList>
    </citation>
    <scope>IDENTIFICATION</scope>
</reference>
<accession>J3M3P8</accession>
<dbReference type="EnsemblPlants" id="OB05G12220.1">
    <property type="protein sequence ID" value="OB05G12220.1"/>
    <property type="gene ID" value="OB05G12220"/>
</dbReference>
<keyword evidence="2" id="KW-1185">Reference proteome</keyword>
<reference evidence="1" key="1">
    <citation type="journal article" date="2013" name="Nat. Commun.">
        <title>Whole-genome sequencing of Oryza brachyantha reveals mechanisms underlying Oryza genome evolution.</title>
        <authorList>
            <person name="Chen J."/>
            <person name="Huang Q."/>
            <person name="Gao D."/>
            <person name="Wang J."/>
            <person name="Lang Y."/>
            <person name="Liu T."/>
            <person name="Li B."/>
            <person name="Bai Z."/>
            <person name="Luis Goicoechea J."/>
            <person name="Liang C."/>
            <person name="Chen C."/>
            <person name="Zhang W."/>
            <person name="Sun S."/>
            <person name="Liao Y."/>
            <person name="Zhang X."/>
            <person name="Yang L."/>
            <person name="Song C."/>
            <person name="Wang M."/>
            <person name="Shi J."/>
            <person name="Liu G."/>
            <person name="Liu J."/>
            <person name="Zhou H."/>
            <person name="Zhou W."/>
            <person name="Yu Q."/>
            <person name="An N."/>
            <person name="Chen Y."/>
            <person name="Cai Q."/>
            <person name="Wang B."/>
            <person name="Liu B."/>
            <person name="Min J."/>
            <person name="Huang Y."/>
            <person name="Wu H."/>
            <person name="Li Z."/>
            <person name="Zhang Y."/>
            <person name="Yin Y."/>
            <person name="Song W."/>
            <person name="Jiang J."/>
            <person name="Jackson S.A."/>
            <person name="Wing R.A."/>
            <person name="Wang J."/>
            <person name="Chen M."/>
        </authorList>
    </citation>
    <scope>NUCLEOTIDE SEQUENCE [LARGE SCALE GENOMIC DNA]</scope>
    <source>
        <strain evidence="1">cv. IRGC 101232</strain>
    </source>
</reference>
<proteinExistence type="predicted"/>
<dbReference type="Proteomes" id="UP000006038">
    <property type="component" value="Chromosome 5"/>
</dbReference>
<dbReference type="Gramene" id="OB05G12220.1">
    <property type="protein sequence ID" value="OB05G12220.1"/>
    <property type="gene ID" value="OB05G12220"/>
</dbReference>
<protein>
    <submittedName>
        <fullName evidence="1">Uncharacterized protein</fullName>
    </submittedName>
</protein>
<dbReference type="HOGENOM" id="CLU_2642062_0_0_1"/>